<dbReference type="Proteomes" id="UP001143910">
    <property type="component" value="Unassembled WGS sequence"/>
</dbReference>
<organism evidence="1 2">
    <name type="scientific">Zarea fungicola</name>
    <dbReference type="NCBI Taxonomy" id="93591"/>
    <lineage>
        <taxon>Eukaryota</taxon>
        <taxon>Fungi</taxon>
        <taxon>Dikarya</taxon>
        <taxon>Ascomycota</taxon>
        <taxon>Pezizomycotina</taxon>
        <taxon>Sordariomycetes</taxon>
        <taxon>Hypocreomycetidae</taxon>
        <taxon>Hypocreales</taxon>
        <taxon>Cordycipitaceae</taxon>
        <taxon>Zarea</taxon>
    </lineage>
</organism>
<sequence>MKVTSFLTLSTLAFVGTEAWSFTVWTGHNHGGLKRHYFSLKGDNNCYNIDDGITSKGVGSFSYCSMAWARCSITMHSKAGCQGTVLGSATGNAPFSEWQKGTTSAAGSKMKSFRIQGCKEVPITGGDLDCTKCTKDP</sequence>
<comment type="caution">
    <text evidence="1">The sequence shown here is derived from an EMBL/GenBank/DDBJ whole genome shotgun (WGS) entry which is preliminary data.</text>
</comment>
<gene>
    <name evidence="1" type="ORF">NQ176_g6009</name>
</gene>
<name>A0ACC1N6J3_9HYPO</name>
<keyword evidence="2" id="KW-1185">Reference proteome</keyword>
<dbReference type="EMBL" id="JANJQO010000819">
    <property type="protein sequence ID" value="KAJ2974522.1"/>
    <property type="molecule type" value="Genomic_DNA"/>
</dbReference>
<evidence type="ECO:0000313" key="1">
    <source>
        <dbReference type="EMBL" id="KAJ2974522.1"/>
    </source>
</evidence>
<reference evidence="1" key="1">
    <citation type="submission" date="2022-08" db="EMBL/GenBank/DDBJ databases">
        <title>Genome Sequence of Lecanicillium fungicola.</title>
        <authorList>
            <person name="Buettner E."/>
        </authorList>
    </citation>
    <scope>NUCLEOTIDE SEQUENCE</scope>
    <source>
        <strain evidence="1">Babe33</strain>
    </source>
</reference>
<evidence type="ECO:0000313" key="2">
    <source>
        <dbReference type="Proteomes" id="UP001143910"/>
    </source>
</evidence>
<accession>A0ACC1N6J3</accession>
<proteinExistence type="predicted"/>
<protein>
    <submittedName>
        <fullName evidence="1">Uncharacterized protein</fullName>
    </submittedName>
</protein>